<protein>
    <submittedName>
        <fullName evidence="2">Uncharacterized protein</fullName>
    </submittedName>
</protein>
<reference evidence="1" key="2">
    <citation type="journal article" date="2021" name="PLoS Genet.">
        <title>Mobile Type VI secretion system loci of the gut Bacteroidales display extensive intra-ecosystem transfer, multi-species spread and geographical clustering.</title>
        <authorList>
            <person name="Garcia-Bayona L."/>
            <person name="Coyne M.J."/>
            <person name="Comstock L.E."/>
        </authorList>
    </citation>
    <scope>NUCLEOTIDE SEQUENCE</scope>
    <source>
        <strain evidence="1">CL11T00C20</strain>
    </source>
</reference>
<dbReference type="Proteomes" id="UP000679226">
    <property type="component" value="Chromosome"/>
</dbReference>
<organism evidence="2 3">
    <name type="scientific">Bacteroides eggerthii</name>
    <dbReference type="NCBI Taxonomy" id="28111"/>
    <lineage>
        <taxon>Bacteria</taxon>
        <taxon>Pseudomonadati</taxon>
        <taxon>Bacteroidota</taxon>
        <taxon>Bacteroidia</taxon>
        <taxon>Bacteroidales</taxon>
        <taxon>Bacteroidaceae</taxon>
        <taxon>Bacteroides</taxon>
    </lineage>
</organism>
<dbReference type="EMBL" id="CP072227">
    <property type="protein sequence ID" value="QUT47045.1"/>
    <property type="molecule type" value="Genomic_DNA"/>
</dbReference>
<gene>
    <name evidence="1" type="ORF">INE88_03893</name>
    <name evidence="2" type="ORF">NCTC11155_01073</name>
</gene>
<sequence length="62" mass="7325">MLLQWFSSSFYSDLFGESLRISPKIPNIAPGNEKCVPETPNPVIQIEQRNYTYREPFYRLSR</sequence>
<dbReference type="AlphaFoldDB" id="A0A380YLT6"/>
<proteinExistence type="predicted"/>
<dbReference type="Proteomes" id="UP000254424">
    <property type="component" value="Unassembled WGS sequence"/>
</dbReference>
<name>A0A380YLT6_9BACE</name>
<accession>A0A380YLT6</accession>
<dbReference type="KEGG" id="beg:INE88_03893"/>
<evidence type="ECO:0000313" key="2">
    <source>
        <dbReference type="EMBL" id="SUV29106.1"/>
    </source>
</evidence>
<evidence type="ECO:0000313" key="1">
    <source>
        <dbReference type="EMBL" id="QUT47045.1"/>
    </source>
</evidence>
<reference evidence="2 3" key="1">
    <citation type="submission" date="2018-06" db="EMBL/GenBank/DDBJ databases">
        <authorList>
            <consortium name="Pathogen Informatics"/>
            <person name="Doyle S."/>
        </authorList>
    </citation>
    <scope>NUCLEOTIDE SEQUENCE [LARGE SCALE GENOMIC DNA]</scope>
    <source>
        <strain evidence="2 3">NCTC11155</strain>
    </source>
</reference>
<dbReference type="EMBL" id="UFSX01000001">
    <property type="protein sequence ID" value="SUV29106.1"/>
    <property type="molecule type" value="Genomic_DNA"/>
</dbReference>
<evidence type="ECO:0000313" key="3">
    <source>
        <dbReference type="Proteomes" id="UP000254424"/>
    </source>
</evidence>